<dbReference type="EMBL" id="JAPOHA010000010">
    <property type="protein sequence ID" value="MCY1714703.1"/>
    <property type="molecule type" value="Genomic_DNA"/>
</dbReference>
<accession>A0ABT4BXN0</accession>
<organism evidence="1 2">
    <name type="scientific">Caproiciproducens galactitolivorans</name>
    <dbReference type="NCBI Taxonomy" id="642589"/>
    <lineage>
        <taxon>Bacteria</taxon>
        <taxon>Bacillati</taxon>
        <taxon>Bacillota</taxon>
        <taxon>Clostridia</taxon>
        <taxon>Eubacteriales</taxon>
        <taxon>Acutalibacteraceae</taxon>
        <taxon>Caproiciproducens</taxon>
    </lineage>
</organism>
<dbReference type="InterPro" id="IPR043519">
    <property type="entry name" value="NT_sf"/>
</dbReference>
<dbReference type="Gene3D" id="3.30.460.40">
    <property type="match status" value="1"/>
</dbReference>
<protein>
    <recommendedName>
        <fullName evidence="3">LicD family protein</fullName>
    </recommendedName>
</protein>
<keyword evidence="2" id="KW-1185">Reference proteome</keyword>
<dbReference type="Pfam" id="PF10706">
    <property type="entry name" value="Aminoglyc_resit"/>
    <property type="match status" value="1"/>
</dbReference>
<name>A0ABT4BXN0_9FIRM</name>
<reference evidence="1 2" key="1">
    <citation type="submission" date="2022-11" db="EMBL/GenBank/DDBJ databases">
        <authorList>
            <person name="Caiyu Z."/>
        </authorList>
    </citation>
    <scope>NUCLEOTIDE SEQUENCE [LARGE SCALE GENOMIC DNA]</scope>
    <source>
        <strain evidence="1 2">YR-4</strain>
    </source>
</reference>
<sequence length="152" mass="17475">MAEISKKLTVLSQIAKELNRRQITWAIGASLLLYLKGMVQEFHDIDIMVAEADAEKAKKVLLSFGKLLPAGPKGQYKTKYFWEFDVDGVDIDMMAGFTIVHDGMDFYFPLEKEQINDYTEINGAVIPLQSLDEWRIYYKLMGRTDKIAIMDR</sequence>
<dbReference type="InterPro" id="IPR019646">
    <property type="entry name" value="Aminoglyc_AdlTrfase"/>
</dbReference>
<dbReference type="Proteomes" id="UP001082703">
    <property type="component" value="Unassembled WGS sequence"/>
</dbReference>
<evidence type="ECO:0008006" key="3">
    <source>
        <dbReference type="Google" id="ProtNLM"/>
    </source>
</evidence>
<evidence type="ECO:0000313" key="2">
    <source>
        <dbReference type="Proteomes" id="UP001082703"/>
    </source>
</evidence>
<dbReference type="SUPFAM" id="SSF81301">
    <property type="entry name" value="Nucleotidyltransferase"/>
    <property type="match status" value="1"/>
</dbReference>
<comment type="caution">
    <text evidence="1">The sequence shown here is derived from an EMBL/GenBank/DDBJ whole genome shotgun (WGS) entry which is preliminary data.</text>
</comment>
<dbReference type="RefSeq" id="WP_268058757.1">
    <property type="nucleotide sequence ID" value="NZ_JAPOHA010000010.1"/>
</dbReference>
<evidence type="ECO:0000313" key="1">
    <source>
        <dbReference type="EMBL" id="MCY1714703.1"/>
    </source>
</evidence>
<proteinExistence type="predicted"/>
<gene>
    <name evidence="1" type="ORF">OUY18_10610</name>
</gene>